<comment type="similarity">
    <text evidence="2">Belongs to the TrbI/VirB10 family.</text>
</comment>
<dbReference type="CDD" id="cd16429">
    <property type="entry name" value="VirB10"/>
    <property type="match status" value="1"/>
</dbReference>
<gene>
    <name evidence="8" type="ORF">FHS99_003467</name>
</gene>
<name>A0A7W9BW40_9SPHN</name>
<dbReference type="InterPro" id="IPR005498">
    <property type="entry name" value="T4SS_VirB10/TraB/TrbI"/>
</dbReference>
<sequence>MIGNSSPREPRVDHAMQGERDIRPVVDAPRASLPSWVWISAVILAGILLFSVLDARRRSAAAPAVSLPVADRASSAAPPPLYIPPVLQAREYYASSPAAPVEYPPVVAPEQPRIAERGSYQAPYYEAAPREAYPPPVPFIDARPPSSDSQPLAANVETESLTGASGSTTGNSGRVRASIVTNRATTVLQGTLIAAVLETGFDSSRPGYARALVQRDIKGFDGSRVLIPRGSRLIGEYSSEASAGQKRAMIAWQRLVRPDGVTIAIASPASDPVGRGGVRASVNSHFFERFSGAILQSSLDLGVNLAASSSRSPVIVALPGSLQGATSSVSSSREIAPTLSVRPGTSISVFVAKDLDFTDVEMRP</sequence>
<keyword evidence="3 7" id="KW-0812">Transmembrane</keyword>
<feature type="transmembrane region" description="Helical" evidence="7">
    <location>
        <begin position="35"/>
        <end position="53"/>
    </location>
</feature>
<keyword evidence="5 7" id="KW-0472">Membrane</keyword>
<protein>
    <submittedName>
        <fullName evidence="8">Type IV secretion system protein VirB10</fullName>
    </submittedName>
</protein>
<dbReference type="InterPro" id="IPR042217">
    <property type="entry name" value="T4SS_VirB10/TrbI"/>
</dbReference>
<feature type="compositionally biased region" description="Basic and acidic residues" evidence="6">
    <location>
        <begin position="8"/>
        <end position="20"/>
    </location>
</feature>
<evidence type="ECO:0000256" key="6">
    <source>
        <dbReference type="SAM" id="MobiDB-lite"/>
    </source>
</evidence>
<dbReference type="RefSeq" id="WP_229674158.1">
    <property type="nucleotide sequence ID" value="NZ_BMJP01000011.1"/>
</dbReference>
<feature type="region of interest" description="Disordered" evidence="6">
    <location>
        <begin position="1"/>
        <end position="20"/>
    </location>
</feature>
<keyword evidence="9" id="KW-1185">Reference proteome</keyword>
<evidence type="ECO:0000256" key="3">
    <source>
        <dbReference type="ARBA" id="ARBA00022692"/>
    </source>
</evidence>
<dbReference type="Gene3D" id="2.40.128.260">
    <property type="entry name" value="Type IV secretion system, VirB10/TraB/TrbI"/>
    <property type="match status" value="1"/>
</dbReference>
<dbReference type="GO" id="GO:0016020">
    <property type="term" value="C:membrane"/>
    <property type="evidence" value="ECO:0007669"/>
    <property type="project" value="UniProtKB-SubCell"/>
</dbReference>
<evidence type="ECO:0000313" key="9">
    <source>
        <dbReference type="Proteomes" id="UP000546701"/>
    </source>
</evidence>
<dbReference type="EMBL" id="JACIJR010000013">
    <property type="protein sequence ID" value="MBB5730959.1"/>
    <property type="molecule type" value="Genomic_DNA"/>
</dbReference>
<feature type="compositionally biased region" description="Low complexity" evidence="6">
    <location>
        <begin position="158"/>
        <end position="172"/>
    </location>
</feature>
<evidence type="ECO:0000256" key="7">
    <source>
        <dbReference type="SAM" id="Phobius"/>
    </source>
</evidence>
<comment type="subcellular location">
    <subcellularLocation>
        <location evidence="1">Membrane</location>
        <topology evidence="1">Single-pass membrane protein</topology>
    </subcellularLocation>
</comment>
<evidence type="ECO:0000256" key="5">
    <source>
        <dbReference type="ARBA" id="ARBA00023136"/>
    </source>
</evidence>
<feature type="region of interest" description="Disordered" evidence="6">
    <location>
        <begin position="135"/>
        <end position="172"/>
    </location>
</feature>
<dbReference type="Proteomes" id="UP000546701">
    <property type="component" value="Unassembled WGS sequence"/>
</dbReference>
<comment type="caution">
    <text evidence="8">The sequence shown here is derived from an EMBL/GenBank/DDBJ whole genome shotgun (WGS) entry which is preliminary data.</text>
</comment>
<evidence type="ECO:0000256" key="4">
    <source>
        <dbReference type="ARBA" id="ARBA00022989"/>
    </source>
</evidence>
<evidence type="ECO:0000256" key="1">
    <source>
        <dbReference type="ARBA" id="ARBA00004167"/>
    </source>
</evidence>
<organism evidence="8 9">
    <name type="scientific">Sphingomonas prati</name>
    <dbReference type="NCBI Taxonomy" id="1843237"/>
    <lineage>
        <taxon>Bacteria</taxon>
        <taxon>Pseudomonadati</taxon>
        <taxon>Pseudomonadota</taxon>
        <taxon>Alphaproteobacteria</taxon>
        <taxon>Sphingomonadales</taxon>
        <taxon>Sphingomonadaceae</taxon>
        <taxon>Sphingomonas</taxon>
    </lineage>
</organism>
<evidence type="ECO:0000313" key="8">
    <source>
        <dbReference type="EMBL" id="MBB5730959.1"/>
    </source>
</evidence>
<dbReference type="Pfam" id="PF03743">
    <property type="entry name" value="TrbI"/>
    <property type="match status" value="1"/>
</dbReference>
<keyword evidence="4 7" id="KW-1133">Transmembrane helix</keyword>
<dbReference type="AlphaFoldDB" id="A0A7W9BW40"/>
<proteinExistence type="inferred from homology"/>
<reference evidence="8 9" key="1">
    <citation type="submission" date="2020-08" db="EMBL/GenBank/DDBJ databases">
        <title>Genomic Encyclopedia of Type Strains, Phase IV (KMG-IV): sequencing the most valuable type-strain genomes for metagenomic binning, comparative biology and taxonomic classification.</title>
        <authorList>
            <person name="Goeker M."/>
        </authorList>
    </citation>
    <scope>NUCLEOTIDE SEQUENCE [LARGE SCALE GENOMIC DNA]</scope>
    <source>
        <strain evidence="8 9">DSM 103336</strain>
    </source>
</reference>
<evidence type="ECO:0000256" key="2">
    <source>
        <dbReference type="ARBA" id="ARBA00010265"/>
    </source>
</evidence>
<accession>A0A7W9BW40</accession>